<evidence type="ECO:0000256" key="8">
    <source>
        <dbReference type="RuleBase" id="RU003750"/>
    </source>
</evidence>
<feature type="transmembrane region" description="Helical" evidence="10">
    <location>
        <begin position="368"/>
        <end position="391"/>
    </location>
</feature>
<feature type="chain" id="PRO_5044860611" evidence="11">
    <location>
        <begin position="16"/>
        <end position="489"/>
    </location>
</feature>
<dbReference type="InterPro" id="IPR050850">
    <property type="entry name" value="Peptidase_S1_Elastase_sf"/>
</dbReference>
<sequence length="489" mass="52427">MLSLLLLLVAGGSRAAALPESRVVNGEDAAPYSWPWQISLQYERDGTFRHTCGGTLITADWVMTAAHCISSTLTYQVVLGEYDMAVGEGPEQHIPVAPADIFVHPKWQSSCVACGNDIALLKLQRPAVLNSQVQTGQLPAADTVLPDGYPCYLSGWGRLATGGALPDRLQQALMPVVSYERCTQPDWWGVLAIRRTMICAGGAEKAGCNGDSGGPLNCQAADGHWEVHGIASFVSALGCNADKKPTVFTRVSAFEDWITESTKKLFLSERAGRGQTLEFIRKNAANGLSVANLVAGLSSVLCSLNRQYHHSCWLLLVGFLLDLADGAVARRLDACSALGAKLDDFADFTTFGLATSLLLQPRGVLDGLLAIAYVMAVFARLCFFSSGIPFTYRGLPCPYASSLLAGTFLLTGGNVTLLCVTAIVMILFMVDRGFYPHDKVLESQLWKKVVYAGGVAAVLFSPAAVASVYCLAWSTSYIIFPCAVWSCKA</sequence>
<dbReference type="InterPro" id="IPR018114">
    <property type="entry name" value="TRYPSIN_HIS"/>
</dbReference>
<protein>
    <submittedName>
        <fullName evidence="13">Chymotrypsin-like elastase family member 3B</fullName>
    </submittedName>
</protein>
<evidence type="ECO:0000256" key="7">
    <source>
        <dbReference type="ARBA" id="ARBA00023157"/>
    </source>
</evidence>
<dbReference type="SUPFAM" id="SSF50494">
    <property type="entry name" value="Trypsin-like serine proteases"/>
    <property type="match status" value="1"/>
</dbReference>
<dbReference type="PROSITE" id="PS00134">
    <property type="entry name" value="TRYPSIN_HIS"/>
    <property type="match status" value="1"/>
</dbReference>
<feature type="transmembrane region" description="Helical" evidence="10">
    <location>
        <begin position="403"/>
        <end position="429"/>
    </location>
</feature>
<evidence type="ECO:0000256" key="3">
    <source>
        <dbReference type="ARBA" id="ARBA00022729"/>
    </source>
</evidence>
<feature type="signal peptide" evidence="11">
    <location>
        <begin position="1"/>
        <end position="15"/>
    </location>
</feature>
<dbReference type="Proteomes" id="UP001623348">
    <property type="component" value="Unassembled WGS sequence"/>
</dbReference>
<dbReference type="SMART" id="SM00020">
    <property type="entry name" value="Tryp_SPc"/>
    <property type="match status" value="1"/>
</dbReference>
<dbReference type="InterPro" id="IPR033116">
    <property type="entry name" value="TRYPSIN_SER"/>
</dbReference>
<dbReference type="FunFam" id="2.40.10.10:FF:000282">
    <property type="entry name" value="Serine-type enodpeptidase, putative"/>
    <property type="match status" value="1"/>
</dbReference>
<comment type="caution">
    <text evidence="13">The sequence shown here is derived from an EMBL/GenBank/DDBJ whole genome shotgun (WGS) entry which is preliminary data.</text>
</comment>
<evidence type="ECO:0000256" key="6">
    <source>
        <dbReference type="ARBA" id="ARBA00023145"/>
    </source>
</evidence>
<keyword evidence="5 9" id="KW-0720">Serine protease</keyword>
<dbReference type="GO" id="GO:0016780">
    <property type="term" value="F:phosphotransferase activity, for other substituted phosphate groups"/>
    <property type="evidence" value="ECO:0007669"/>
    <property type="project" value="UniProtKB-ARBA"/>
</dbReference>
<keyword evidence="2 8" id="KW-0808">Transferase</keyword>
<evidence type="ECO:0000256" key="2">
    <source>
        <dbReference type="ARBA" id="ARBA00022679"/>
    </source>
</evidence>
<feature type="domain" description="Peptidase S1" evidence="12">
    <location>
        <begin position="23"/>
        <end position="263"/>
    </location>
</feature>
<name>A0ABC9XLU2_GRUJA</name>
<comment type="similarity">
    <text evidence="8">Belongs to the CDP-alcohol phosphatidyltransferase class-I family.</text>
</comment>
<evidence type="ECO:0000256" key="10">
    <source>
        <dbReference type="SAM" id="Phobius"/>
    </source>
</evidence>
<dbReference type="Pfam" id="PF01066">
    <property type="entry name" value="CDP-OH_P_transf"/>
    <property type="match status" value="1"/>
</dbReference>
<keyword evidence="10" id="KW-1133">Transmembrane helix</keyword>
<evidence type="ECO:0000256" key="5">
    <source>
        <dbReference type="ARBA" id="ARBA00022825"/>
    </source>
</evidence>
<evidence type="ECO:0000256" key="9">
    <source>
        <dbReference type="RuleBase" id="RU363034"/>
    </source>
</evidence>
<dbReference type="PROSITE" id="PS00135">
    <property type="entry name" value="TRYPSIN_SER"/>
    <property type="match status" value="1"/>
</dbReference>
<keyword evidence="1 9" id="KW-0645">Protease</keyword>
<dbReference type="InterPro" id="IPR009003">
    <property type="entry name" value="Peptidase_S1_PA"/>
</dbReference>
<dbReference type="GO" id="GO:0008236">
    <property type="term" value="F:serine-type peptidase activity"/>
    <property type="evidence" value="ECO:0007669"/>
    <property type="project" value="UniProtKB-KW"/>
</dbReference>
<organism evidence="13 14">
    <name type="scientific">Grus japonensis</name>
    <name type="common">Japanese crane</name>
    <name type="synonym">Red-crowned crane</name>
    <dbReference type="NCBI Taxonomy" id="30415"/>
    <lineage>
        <taxon>Eukaryota</taxon>
        <taxon>Metazoa</taxon>
        <taxon>Chordata</taxon>
        <taxon>Craniata</taxon>
        <taxon>Vertebrata</taxon>
        <taxon>Euteleostomi</taxon>
        <taxon>Archelosauria</taxon>
        <taxon>Archosauria</taxon>
        <taxon>Dinosauria</taxon>
        <taxon>Saurischia</taxon>
        <taxon>Theropoda</taxon>
        <taxon>Coelurosauria</taxon>
        <taxon>Aves</taxon>
        <taxon>Neognathae</taxon>
        <taxon>Neoaves</taxon>
        <taxon>Gruiformes</taxon>
        <taxon>Gruidae</taxon>
        <taxon>Grus</taxon>
    </lineage>
</organism>
<keyword evidence="3 11" id="KW-0732">Signal</keyword>
<keyword evidence="10" id="KW-0812">Transmembrane</keyword>
<dbReference type="InterPro" id="IPR001314">
    <property type="entry name" value="Peptidase_S1A"/>
</dbReference>
<dbReference type="Gene3D" id="1.20.120.1760">
    <property type="match status" value="1"/>
</dbReference>
<evidence type="ECO:0000256" key="11">
    <source>
        <dbReference type="SAM" id="SignalP"/>
    </source>
</evidence>
<keyword evidence="14" id="KW-1185">Reference proteome</keyword>
<dbReference type="EMBL" id="BAAFJT010000021">
    <property type="protein sequence ID" value="GAB0198678.1"/>
    <property type="molecule type" value="Genomic_DNA"/>
</dbReference>
<dbReference type="CDD" id="cd00190">
    <property type="entry name" value="Tryp_SPc"/>
    <property type="match status" value="1"/>
</dbReference>
<dbReference type="PRINTS" id="PR00722">
    <property type="entry name" value="CHYMOTRYPSIN"/>
</dbReference>
<dbReference type="Gene3D" id="2.40.10.10">
    <property type="entry name" value="Trypsin-like serine proteases"/>
    <property type="match status" value="2"/>
</dbReference>
<dbReference type="PROSITE" id="PS00379">
    <property type="entry name" value="CDP_ALCOHOL_P_TRANSF"/>
    <property type="match status" value="1"/>
</dbReference>
<dbReference type="PANTHER" id="PTHR24257:SF22">
    <property type="entry name" value="CHYMOTRYPSIN-LIKE ELASTASE FAMILY MEMBER 3B"/>
    <property type="match status" value="1"/>
</dbReference>
<keyword evidence="4 9" id="KW-0378">Hydrolase</keyword>
<dbReference type="FunFam" id="2.40.10.10:FF:000017">
    <property type="entry name" value="Chymotrypsin-like elastase family member 1"/>
    <property type="match status" value="1"/>
</dbReference>
<gene>
    <name evidence="13" type="ORF">GRJ2_002333200</name>
</gene>
<accession>A0ABC9XLU2</accession>
<dbReference type="Pfam" id="PF00089">
    <property type="entry name" value="Trypsin"/>
    <property type="match status" value="1"/>
</dbReference>
<reference evidence="13 14" key="1">
    <citation type="submission" date="2024-06" db="EMBL/GenBank/DDBJ databases">
        <title>The draft genome of Grus japonensis, version 3.</title>
        <authorList>
            <person name="Nabeshima K."/>
            <person name="Suzuki S."/>
            <person name="Onuma M."/>
        </authorList>
    </citation>
    <scope>NUCLEOTIDE SEQUENCE [LARGE SCALE GENOMIC DNA]</scope>
    <source>
        <strain evidence="13 14">451A</strain>
    </source>
</reference>
<dbReference type="InterPro" id="IPR001254">
    <property type="entry name" value="Trypsin_dom"/>
</dbReference>
<proteinExistence type="inferred from homology"/>
<dbReference type="GO" id="GO:0006508">
    <property type="term" value="P:proteolysis"/>
    <property type="evidence" value="ECO:0007669"/>
    <property type="project" value="UniProtKB-KW"/>
</dbReference>
<dbReference type="InterPro" id="IPR048254">
    <property type="entry name" value="CDP_ALCOHOL_P_TRANSF_CS"/>
</dbReference>
<keyword evidence="10" id="KW-0472">Membrane</keyword>
<dbReference type="InterPro" id="IPR043504">
    <property type="entry name" value="Peptidase_S1_PA_chymotrypsin"/>
</dbReference>
<evidence type="ECO:0000256" key="1">
    <source>
        <dbReference type="ARBA" id="ARBA00022670"/>
    </source>
</evidence>
<feature type="transmembrane region" description="Helical" evidence="10">
    <location>
        <begin position="449"/>
        <end position="471"/>
    </location>
</feature>
<dbReference type="AlphaFoldDB" id="A0ABC9XLU2"/>
<evidence type="ECO:0000256" key="4">
    <source>
        <dbReference type="ARBA" id="ARBA00022801"/>
    </source>
</evidence>
<evidence type="ECO:0000259" key="12">
    <source>
        <dbReference type="PROSITE" id="PS50240"/>
    </source>
</evidence>
<evidence type="ECO:0000313" key="14">
    <source>
        <dbReference type="Proteomes" id="UP001623348"/>
    </source>
</evidence>
<keyword evidence="6" id="KW-0865">Zymogen</keyword>
<dbReference type="InterPro" id="IPR000462">
    <property type="entry name" value="CDP-OH_P_trans"/>
</dbReference>
<dbReference type="PROSITE" id="PS50240">
    <property type="entry name" value="TRYPSIN_DOM"/>
    <property type="match status" value="1"/>
</dbReference>
<keyword evidence="7" id="KW-1015">Disulfide bond</keyword>
<dbReference type="InterPro" id="IPR043130">
    <property type="entry name" value="CDP-OH_PTrfase_TM_dom"/>
</dbReference>
<dbReference type="PANTHER" id="PTHR24257">
    <property type="entry name" value="CHYMOTRYPSIN-LIKE ELASTASE FAMILY MEMBER"/>
    <property type="match status" value="1"/>
</dbReference>
<evidence type="ECO:0000313" key="13">
    <source>
        <dbReference type="EMBL" id="GAB0198678.1"/>
    </source>
</evidence>